<dbReference type="AlphaFoldDB" id="A0A6G9YUD4"/>
<feature type="compositionally biased region" description="Basic and acidic residues" evidence="3">
    <location>
        <begin position="34"/>
        <end position="87"/>
    </location>
</feature>
<evidence type="ECO:0000256" key="4">
    <source>
        <dbReference type="SAM" id="Phobius"/>
    </source>
</evidence>
<evidence type="ECO:0000313" key="5">
    <source>
        <dbReference type="EMBL" id="QIS16828.1"/>
    </source>
</evidence>
<comment type="subcellular location">
    <subcellularLocation>
        <location evidence="1">Membrane</location>
    </subcellularLocation>
</comment>
<name>A0A6G9YUD4_9NOCA</name>
<feature type="region of interest" description="Disordered" evidence="3">
    <location>
        <begin position="1"/>
        <end position="92"/>
    </location>
</feature>
<evidence type="ECO:0000313" key="6">
    <source>
        <dbReference type="Proteomes" id="UP000503540"/>
    </source>
</evidence>
<protein>
    <recommendedName>
        <fullName evidence="7">Mce-associated membrane protein</fullName>
    </recommendedName>
</protein>
<keyword evidence="4" id="KW-0812">Transmembrane</keyword>
<dbReference type="RefSeq" id="WP_167478835.1">
    <property type="nucleotide sequence ID" value="NZ_CP046172.1"/>
</dbReference>
<dbReference type="PANTHER" id="PTHR37042:SF4">
    <property type="entry name" value="OUTER MEMBRANE PROTEIN RV1973"/>
    <property type="match status" value="1"/>
</dbReference>
<dbReference type="Proteomes" id="UP000503540">
    <property type="component" value="Chromosome"/>
</dbReference>
<evidence type="ECO:0000256" key="3">
    <source>
        <dbReference type="SAM" id="MobiDB-lite"/>
    </source>
</evidence>
<keyword evidence="6" id="KW-1185">Reference proteome</keyword>
<evidence type="ECO:0000256" key="1">
    <source>
        <dbReference type="ARBA" id="ARBA00004370"/>
    </source>
</evidence>
<keyword evidence="2 4" id="KW-0472">Membrane</keyword>
<evidence type="ECO:0008006" key="7">
    <source>
        <dbReference type="Google" id="ProtNLM"/>
    </source>
</evidence>
<dbReference type="PANTHER" id="PTHR37042">
    <property type="entry name" value="OUTER MEMBRANE PROTEIN RV1973"/>
    <property type="match status" value="1"/>
</dbReference>
<proteinExistence type="predicted"/>
<dbReference type="GO" id="GO:0016020">
    <property type="term" value="C:membrane"/>
    <property type="evidence" value="ECO:0007669"/>
    <property type="project" value="UniProtKB-SubCell"/>
</dbReference>
<dbReference type="KEGG" id="nah:F5544_45125"/>
<feature type="transmembrane region" description="Helical" evidence="4">
    <location>
        <begin position="97"/>
        <end position="121"/>
    </location>
</feature>
<feature type="compositionally biased region" description="Pro residues" evidence="3">
    <location>
        <begin position="287"/>
        <end position="300"/>
    </location>
</feature>
<feature type="region of interest" description="Disordered" evidence="3">
    <location>
        <begin position="255"/>
        <end position="300"/>
    </location>
</feature>
<keyword evidence="4" id="KW-1133">Transmembrane helix</keyword>
<sequence length="300" mass="31308">MSTDDAATGKDTAITEDTEHEKDTDAAAQSDDAAGEKDAAAAKAEDTAAKSKAEAEDSAAESKAEKSDAADKKGKVKPDKKRAEPKSDAAPARSNTMAVVAAFVAGVLLVGAITAVVVFYLQAKDRSDKLAARDDATSAGCAFGRDIATYDYSKDLDGWINKIKSESSGEFLSQYGDAAKLLKDAMVQAKVKSWSDDVLCGYQSGDKDSGKVLISLTEYRANFTQQGSAPERALLVLSATMKRDGDKWLVDKLESPQLKGANGGLPSGVPVPSGPDQGQPQQGQPAPNQPSNPPAPPKGN</sequence>
<accession>A0A6G9YUD4</accession>
<evidence type="ECO:0000256" key="2">
    <source>
        <dbReference type="ARBA" id="ARBA00023136"/>
    </source>
</evidence>
<feature type="compositionally biased region" description="Low complexity" evidence="3">
    <location>
        <begin position="267"/>
        <end position="286"/>
    </location>
</feature>
<reference evidence="5 6" key="1">
    <citation type="journal article" date="2019" name="ACS Chem. Biol.">
        <title>Identification and Mobilization of a Cryptic Antibiotic Biosynthesis Gene Locus from a Human-Pathogenic Nocardia Isolate.</title>
        <authorList>
            <person name="Herisse M."/>
            <person name="Ishida K."/>
            <person name="Porter J.L."/>
            <person name="Howden B."/>
            <person name="Hertweck C."/>
            <person name="Stinear T.P."/>
            <person name="Pidot S.J."/>
        </authorList>
    </citation>
    <scope>NUCLEOTIDE SEQUENCE [LARGE SCALE GENOMIC DNA]</scope>
    <source>
        <strain evidence="5 6">AUSMDU00012717</strain>
    </source>
</reference>
<dbReference type="EMBL" id="CP046172">
    <property type="protein sequence ID" value="QIS16828.1"/>
    <property type="molecule type" value="Genomic_DNA"/>
</dbReference>
<organism evidence="5 6">
    <name type="scientific">Nocardia arthritidis</name>
    <dbReference type="NCBI Taxonomy" id="228602"/>
    <lineage>
        <taxon>Bacteria</taxon>
        <taxon>Bacillati</taxon>
        <taxon>Actinomycetota</taxon>
        <taxon>Actinomycetes</taxon>
        <taxon>Mycobacteriales</taxon>
        <taxon>Nocardiaceae</taxon>
        <taxon>Nocardia</taxon>
    </lineage>
</organism>
<gene>
    <name evidence="5" type="ORF">F5544_45125</name>
</gene>